<organism evidence="5 6">
    <name type="scientific">Nocardioides agri</name>
    <dbReference type="NCBI Taxonomy" id="2682843"/>
    <lineage>
        <taxon>Bacteria</taxon>
        <taxon>Bacillati</taxon>
        <taxon>Actinomycetota</taxon>
        <taxon>Actinomycetes</taxon>
        <taxon>Propionibacteriales</taxon>
        <taxon>Nocardioidaceae</taxon>
        <taxon>Nocardioides</taxon>
    </lineage>
</organism>
<dbReference type="GO" id="GO:0008263">
    <property type="term" value="F:pyrimidine-specific mismatch base pair DNA N-glycosylase activity"/>
    <property type="evidence" value="ECO:0007669"/>
    <property type="project" value="TreeGrafter"/>
</dbReference>
<dbReference type="InterPro" id="IPR005122">
    <property type="entry name" value="Uracil-DNA_glycosylase-like"/>
</dbReference>
<dbReference type="CDD" id="cd10028">
    <property type="entry name" value="UDG-F2_TDG_MUG"/>
    <property type="match status" value="1"/>
</dbReference>
<dbReference type="RefSeq" id="WP_181644680.1">
    <property type="nucleotide sequence ID" value="NZ_WSEK01000005.1"/>
</dbReference>
<evidence type="ECO:0000313" key="5">
    <source>
        <dbReference type="EMBL" id="MVQ51750.1"/>
    </source>
</evidence>
<sequence length="172" mass="19135">MEVLPDIVAPEPVIVFCGLAGAASTKLRDHYYETPGNSFWQSLHLSGLSSRQLRPDEDRIVADLGLGLTDLVGHWDPRWVEIDALVEKLGRWQPEWIAFTSKGVAHEAARALGVRRPGLGPVDWHLGPAQVFVLPGVSGANQRRDYDGRPNRLSWWRDLAGMVDGDPRLRPT</sequence>
<gene>
    <name evidence="5" type="ORF">GON03_21440</name>
</gene>
<keyword evidence="2" id="KW-0378">Hydrolase</keyword>
<evidence type="ECO:0000256" key="2">
    <source>
        <dbReference type="ARBA" id="ARBA00022801"/>
    </source>
</evidence>
<dbReference type="GO" id="GO:0004844">
    <property type="term" value="F:uracil DNA N-glycosylase activity"/>
    <property type="evidence" value="ECO:0007669"/>
    <property type="project" value="TreeGrafter"/>
</dbReference>
<evidence type="ECO:0000256" key="1">
    <source>
        <dbReference type="ARBA" id="ARBA00022763"/>
    </source>
</evidence>
<dbReference type="Proteomes" id="UP000473525">
    <property type="component" value="Unassembled WGS sequence"/>
</dbReference>
<keyword evidence="3" id="KW-0234">DNA repair</keyword>
<dbReference type="PANTHER" id="PTHR12159">
    <property type="entry name" value="G/T AND G/U MISMATCH-SPECIFIC DNA GLYCOSYLASE"/>
    <property type="match status" value="1"/>
</dbReference>
<dbReference type="AlphaFoldDB" id="A0A6L6XWW9"/>
<proteinExistence type="predicted"/>
<dbReference type="InterPro" id="IPR015637">
    <property type="entry name" value="MUG/TDG"/>
</dbReference>
<dbReference type="InterPro" id="IPR036895">
    <property type="entry name" value="Uracil-DNA_glycosylase-like_sf"/>
</dbReference>
<evidence type="ECO:0000259" key="4">
    <source>
        <dbReference type="Pfam" id="PF03167"/>
    </source>
</evidence>
<comment type="caution">
    <text evidence="5">The sequence shown here is derived from an EMBL/GenBank/DDBJ whole genome shotgun (WGS) entry which is preliminary data.</text>
</comment>
<dbReference type="GO" id="GO:0006285">
    <property type="term" value="P:base-excision repair, AP site formation"/>
    <property type="evidence" value="ECO:0007669"/>
    <property type="project" value="InterPro"/>
</dbReference>
<keyword evidence="6" id="KW-1185">Reference proteome</keyword>
<reference evidence="5 6" key="1">
    <citation type="submission" date="2019-12" db="EMBL/GenBank/DDBJ databases">
        <authorList>
            <person name="Huq M.A."/>
        </authorList>
    </citation>
    <scope>NUCLEOTIDE SEQUENCE [LARGE SCALE GENOMIC DNA]</scope>
    <source>
        <strain evidence="5 6">MAH-18</strain>
    </source>
</reference>
<dbReference type="Pfam" id="PF03167">
    <property type="entry name" value="UDG"/>
    <property type="match status" value="1"/>
</dbReference>
<dbReference type="PANTHER" id="PTHR12159:SF9">
    <property type="entry name" value="G_T MISMATCH-SPECIFIC THYMINE DNA GLYCOSYLASE"/>
    <property type="match status" value="1"/>
</dbReference>
<feature type="domain" description="Uracil-DNA glycosylase-like" evidence="4">
    <location>
        <begin position="6"/>
        <end position="159"/>
    </location>
</feature>
<protein>
    <recommendedName>
        <fullName evidence="4">Uracil-DNA glycosylase-like domain-containing protein</fullName>
    </recommendedName>
</protein>
<evidence type="ECO:0000313" key="6">
    <source>
        <dbReference type="Proteomes" id="UP000473525"/>
    </source>
</evidence>
<evidence type="ECO:0000256" key="3">
    <source>
        <dbReference type="ARBA" id="ARBA00023204"/>
    </source>
</evidence>
<accession>A0A6L6XWW9</accession>
<keyword evidence="1" id="KW-0227">DNA damage</keyword>
<dbReference type="SUPFAM" id="SSF52141">
    <property type="entry name" value="Uracil-DNA glycosylase-like"/>
    <property type="match status" value="1"/>
</dbReference>
<dbReference type="EMBL" id="WSEK01000005">
    <property type="protein sequence ID" value="MVQ51750.1"/>
    <property type="molecule type" value="Genomic_DNA"/>
</dbReference>
<dbReference type="Gene3D" id="3.40.470.10">
    <property type="entry name" value="Uracil-DNA glycosylase-like domain"/>
    <property type="match status" value="1"/>
</dbReference>
<name>A0A6L6XWW9_9ACTN</name>